<evidence type="ECO:0000313" key="3">
    <source>
        <dbReference type="EMBL" id="KHD72330.1"/>
    </source>
</evidence>
<reference evidence="3 4" key="1">
    <citation type="submission" date="2014-10" db="EMBL/GenBank/DDBJ databases">
        <title>Draft genome sequence of Actinoplanes utahensis NRRL 12052.</title>
        <authorList>
            <person name="Velasco-Bucheli B."/>
            <person name="del Cerro C."/>
            <person name="Hormigo D."/>
            <person name="Garcia J.L."/>
            <person name="Acebal C."/>
            <person name="Arroyo M."/>
            <person name="de la Mata I."/>
        </authorList>
    </citation>
    <scope>NUCLEOTIDE SEQUENCE [LARGE SCALE GENOMIC DNA]</scope>
    <source>
        <strain evidence="3 4">NRRL 12052</strain>
    </source>
</reference>
<feature type="region of interest" description="Disordered" evidence="1">
    <location>
        <begin position="54"/>
        <end position="117"/>
    </location>
</feature>
<dbReference type="EMBL" id="JRTT01000137">
    <property type="protein sequence ID" value="KHD72330.1"/>
    <property type="molecule type" value="Genomic_DNA"/>
</dbReference>
<name>A0A0A6U8H1_ACTUT</name>
<dbReference type="Proteomes" id="UP000054537">
    <property type="component" value="Unassembled WGS sequence"/>
</dbReference>
<dbReference type="OrthoDB" id="3292578at2"/>
<keyword evidence="2" id="KW-0732">Signal</keyword>
<dbReference type="RefSeq" id="WP_043532998.1">
    <property type="nucleotide sequence ID" value="NZ_BAABKU010000003.1"/>
</dbReference>
<organism evidence="3 4">
    <name type="scientific">Actinoplanes utahensis</name>
    <dbReference type="NCBI Taxonomy" id="1869"/>
    <lineage>
        <taxon>Bacteria</taxon>
        <taxon>Bacillati</taxon>
        <taxon>Actinomycetota</taxon>
        <taxon>Actinomycetes</taxon>
        <taxon>Micromonosporales</taxon>
        <taxon>Micromonosporaceae</taxon>
        <taxon>Actinoplanes</taxon>
    </lineage>
</organism>
<evidence type="ECO:0000256" key="2">
    <source>
        <dbReference type="SAM" id="SignalP"/>
    </source>
</evidence>
<comment type="caution">
    <text evidence="3">The sequence shown here is derived from an EMBL/GenBank/DDBJ whole genome shotgun (WGS) entry which is preliminary data.</text>
</comment>
<dbReference type="STRING" id="1869.MB27_38220"/>
<feature type="chain" id="PRO_5039354457" evidence="2">
    <location>
        <begin position="34"/>
        <end position="204"/>
    </location>
</feature>
<protein>
    <submittedName>
        <fullName evidence="3">DNA mismatch repair protein MutL</fullName>
    </submittedName>
</protein>
<keyword evidence="4" id="KW-1185">Reference proteome</keyword>
<dbReference type="AlphaFoldDB" id="A0A0A6U8H1"/>
<gene>
    <name evidence="3" type="ORF">MB27_38220</name>
</gene>
<sequence length="204" mass="20915">MRSSRWVPVAGWCLATATSIVLSSVALSPVLSAARAESGELPDIDSLPAPAALAETSETPAPAATAPVRPTRPTASSTPSRTRPPAASKPATTTTITGPAPTPTRTVTTKPATTTEDGWTVTSSDGVKTYVKSFTTDGGSAVIRMTSAGLVSLVTATPADGYRVAKTGSDTNLAVYFNSTGRNFIIHAQWWNSAPLVEVSEVGG</sequence>
<evidence type="ECO:0000313" key="4">
    <source>
        <dbReference type="Proteomes" id="UP000054537"/>
    </source>
</evidence>
<feature type="signal peptide" evidence="2">
    <location>
        <begin position="1"/>
        <end position="33"/>
    </location>
</feature>
<accession>A0A0A6U8H1</accession>
<proteinExistence type="predicted"/>
<evidence type="ECO:0000256" key="1">
    <source>
        <dbReference type="SAM" id="MobiDB-lite"/>
    </source>
</evidence>
<feature type="compositionally biased region" description="Low complexity" evidence="1">
    <location>
        <begin position="54"/>
        <end position="115"/>
    </location>
</feature>